<dbReference type="Gene3D" id="1.10.150.240">
    <property type="entry name" value="Putative phosphatase, domain 2"/>
    <property type="match status" value="1"/>
</dbReference>
<comment type="catalytic activity">
    <reaction evidence="1">
        <text>2-phosphoglycolate + H2O = glycolate + phosphate</text>
        <dbReference type="Rhea" id="RHEA:14369"/>
        <dbReference type="ChEBI" id="CHEBI:15377"/>
        <dbReference type="ChEBI" id="CHEBI:29805"/>
        <dbReference type="ChEBI" id="CHEBI:43474"/>
        <dbReference type="ChEBI" id="CHEBI:58033"/>
        <dbReference type="EC" id="3.1.3.18"/>
    </reaction>
</comment>
<comment type="pathway">
    <text evidence="2">Organic acid metabolism; glycolate biosynthesis; glycolate from 2-phosphoglycolate: step 1/1.</text>
</comment>
<dbReference type="InterPro" id="IPR050155">
    <property type="entry name" value="HAD-like_hydrolase_sf"/>
</dbReference>
<name>J0QTK4_9HYPH</name>
<evidence type="ECO:0000256" key="3">
    <source>
        <dbReference type="ARBA" id="ARBA00006171"/>
    </source>
</evidence>
<evidence type="ECO:0000256" key="2">
    <source>
        <dbReference type="ARBA" id="ARBA00004818"/>
    </source>
</evidence>
<accession>J0QTK4</accession>
<dbReference type="RefSeq" id="WP_008040428.1">
    <property type="nucleotide sequence ID" value="NZ_JH725147.1"/>
</dbReference>
<dbReference type="NCBIfam" id="TIGR01549">
    <property type="entry name" value="HAD-SF-IA-v1"/>
    <property type="match status" value="1"/>
</dbReference>
<dbReference type="GO" id="GO:0006281">
    <property type="term" value="P:DNA repair"/>
    <property type="evidence" value="ECO:0007669"/>
    <property type="project" value="TreeGrafter"/>
</dbReference>
<dbReference type="EC" id="3.1.3.18" evidence="4"/>
<sequence>MKKKYQNIQAILFDKDGTLIDFNQTWKNISFALALRAASGDTAKARLLLQAGGFDFEADCFQPESVIAAGTLEDIVSLWHPELKEKGYSAEITFYKQYCSDQMKNTIVPIDGMKESLITLQSMGYKLGIATNDSRDSVIVAMQLLGCESLIDEYLGYDSVFNAKPAGDQIIAFADKMSLHSSEIAMVGDNLHDILAARNAQAGLAIAVLSGTGNAECLRQMSDILLPSIRELPDFFNGIYLS</sequence>
<evidence type="ECO:0000313" key="6">
    <source>
        <dbReference type="Proteomes" id="UP000008952"/>
    </source>
</evidence>
<dbReference type="GO" id="GO:0008967">
    <property type="term" value="F:phosphoglycolate phosphatase activity"/>
    <property type="evidence" value="ECO:0007669"/>
    <property type="project" value="UniProtKB-EC"/>
</dbReference>
<keyword evidence="5" id="KW-0378">Hydrolase</keyword>
<dbReference type="OrthoDB" id="9797743at2"/>
<dbReference type="PANTHER" id="PTHR43434:SF1">
    <property type="entry name" value="PHOSPHOGLYCOLATE PHOSPHATASE"/>
    <property type="match status" value="1"/>
</dbReference>
<dbReference type="SFLD" id="SFLDS00003">
    <property type="entry name" value="Haloacid_Dehalogenase"/>
    <property type="match status" value="1"/>
</dbReference>
<comment type="similarity">
    <text evidence="3">Belongs to the HAD-like hydrolase superfamily. CbbY/CbbZ/Gph/YieH family.</text>
</comment>
<dbReference type="Pfam" id="PF00702">
    <property type="entry name" value="Hydrolase"/>
    <property type="match status" value="1"/>
</dbReference>
<dbReference type="InterPro" id="IPR023198">
    <property type="entry name" value="PGP-like_dom2"/>
</dbReference>
<comment type="caution">
    <text evidence="5">The sequence shown here is derived from an EMBL/GenBank/DDBJ whole genome shotgun (WGS) entry which is preliminary data.</text>
</comment>
<dbReference type="PANTHER" id="PTHR43434">
    <property type="entry name" value="PHOSPHOGLYCOLATE PHOSPHATASE"/>
    <property type="match status" value="1"/>
</dbReference>
<dbReference type="PATRIC" id="fig|1094558.3.peg.1925"/>
<dbReference type="InterPro" id="IPR036412">
    <property type="entry name" value="HAD-like_sf"/>
</dbReference>
<evidence type="ECO:0000256" key="4">
    <source>
        <dbReference type="ARBA" id="ARBA00013078"/>
    </source>
</evidence>
<dbReference type="Proteomes" id="UP000008952">
    <property type="component" value="Unassembled WGS sequence"/>
</dbReference>
<protein>
    <recommendedName>
        <fullName evidence="4">phosphoglycolate phosphatase</fullName>
        <ecNumber evidence="4">3.1.3.18</ecNumber>
    </recommendedName>
</protein>
<dbReference type="SFLD" id="SFLDG01129">
    <property type="entry name" value="C1.5:_HAD__Beta-PGM__Phosphata"/>
    <property type="match status" value="1"/>
</dbReference>
<dbReference type="SUPFAM" id="SSF56784">
    <property type="entry name" value="HAD-like"/>
    <property type="match status" value="1"/>
</dbReference>
<dbReference type="STRING" id="1094558.ME5_01792"/>
<proteinExistence type="inferred from homology"/>
<organism evidence="5 6">
    <name type="scientific">Bartonella tamiae Th239</name>
    <dbReference type="NCBI Taxonomy" id="1094558"/>
    <lineage>
        <taxon>Bacteria</taxon>
        <taxon>Pseudomonadati</taxon>
        <taxon>Pseudomonadota</taxon>
        <taxon>Alphaproteobacteria</taxon>
        <taxon>Hyphomicrobiales</taxon>
        <taxon>Bartonellaceae</taxon>
        <taxon>Bartonella</taxon>
    </lineage>
</organism>
<dbReference type="eggNOG" id="COG0546">
    <property type="taxonomic scope" value="Bacteria"/>
</dbReference>
<dbReference type="AlphaFoldDB" id="J0QTK4"/>
<dbReference type="EMBL" id="AIMB01000008">
    <property type="protein sequence ID" value="EJF89241.1"/>
    <property type="molecule type" value="Genomic_DNA"/>
</dbReference>
<dbReference type="GO" id="GO:0005829">
    <property type="term" value="C:cytosol"/>
    <property type="evidence" value="ECO:0007669"/>
    <property type="project" value="TreeGrafter"/>
</dbReference>
<gene>
    <name evidence="5" type="ORF">ME5_01792</name>
</gene>
<keyword evidence="6" id="KW-1185">Reference proteome</keyword>
<reference evidence="5 6" key="1">
    <citation type="submission" date="2012-03" db="EMBL/GenBank/DDBJ databases">
        <title>The Genome Sequence of Bartonella tamiae Th239.</title>
        <authorList>
            <consortium name="The Broad Institute Genome Sequencing Platform"/>
            <consortium name="The Broad Institute Genome Sequencing Center for Infectious Disease"/>
            <person name="Feldgarden M."/>
            <person name="Kirby J."/>
            <person name="Kosoy M."/>
            <person name="Birtles R."/>
            <person name="Probert W.S."/>
            <person name="Chiaraviglio L."/>
            <person name="Young S.K."/>
            <person name="Zeng Q."/>
            <person name="Gargeya S."/>
            <person name="Fitzgerald M."/>
            <person name="Haas B."/>
            <person name="Abouelleil A."/>
            <person name="Alvarado L."/>
            <person name="Arachchi H.M."/>
            <person name="Berlin A."/>
            <person name="Chapman S.B."/>
            <person name="Gearin G."/>
            <person name="Goldberg J."/>
            <person name="Griggs A."/>
            <person name="Gujja S."/>
            <person name="Hansen M."/>
            <person name="Heiman D."/>
            <person name="Howarth C."/>
            <person name="Larimer J."/>
            <person name="Lui A."/>
            <person name="MacDonald P.J.P."/>
            <person name="McCowen C."/>
            <person name="Montmayeur A."/>
            <person name="Murphy C."/>
            <person name="Neiman D."/>
            <person name="Pearson M."/>
            <person name="Priest M."/>
            <person name="Roberts A."/>
            <person name="Saif S."/>
            <person name="Shea T."/>
            <person name="Sisk P."/>
            <person name="Stolte C."/>
            <person name="Sykes S."/>
            <person name="Wortman J."/>
            <person name="Nusbaum C."/>
            <person name="Birren B."/>
        </authorList>
    </citation>
    <scope>NUCLEOTIDE SEQUENCE [LARGE SCALE GENOMIC DNA]</scope>
    <source>
        <strain evidence="5 6">Th239</strain>
    </source>
</reference>
<dbReference type="Gene3D" id="3.40.50.1000">
    <property type="entry name" value="HAD superfamily/HAD-like"/>
    <property type="match status" value="1"/>
</dbReference>
<dbReference type="InterPro" id="IPR023214">
    <property type="entry name" value="HAD_sf"/>
</dbReference>
<dbReference type="InterPro" id="IPR006439">
    <property type="entry name" value="HAD-SF_hydro_IA"/>
</dbReference>
<evidence type="ECO:0000256" key="1">
    <source>
        <dbReference type="ARBA" id="ARBA00000830"/>
    </source>
</evidence>
<dbReference type="HOGENOM" id="CLU_045011_19_1_5"/>
<evidence type="ECO:0000313" key="5">
    <source>
        <dbReference type="EMBL" id="EJF89241.1"/>
    </source>
</evidence>